<feature type="compositionally biased region" description="Basic residues" evidence="1">
    <location>
        <begin position="30"/>
        <end position="39"/>
    </location>
</feature>
<evidence type="ECO:0008006" key="4">
    <source>
        <dbReference type="Google" id="ProtNLM"/>
    </source>
</evidence>
<evidence type="ECO:0000313" key="3">
    <source>
        <dbReference type="Proteomes" id="UP001365542"/>
    </source>
</evidence>
<feature type="compositionally biased region" description="Pro residues" evidence="1">
    <location>
        <begin position="64"/>
        <end position="76"/>
    </location>
</feature>
<keyword evidence="3" id="KW-1185">Reference proteome</keyword>
<comment type="caution">
    <text evidence="2">The sequence shown here is derived from an EMBL/GenBank/DDBJ whole genome shotgun (WGS) entry which is preliminary data.</text>
</comment>
<name>A0AAV9WV65_9PEZI</name>
<feature type="region of interest" description="Disordered" evidence="1">
    <location>
        <begin position="16"/>
        <end position="85"/>
    </location>
</feature>
<dbReference type="EMBL" id="JAVHJO010000017">
    <property type="protein sequence ID" value="KAK6525470.1"/>
    <property type="molecule type" value="Genomic_DNA"/>
</dbReference>
<accession>A0AAV9WV65</accession>
<reference evidence="2 3" key="1">
    <citation type="submission" date="2019-10" db="EMBL/GenBank/DDBJ databases">
        <authorList>
            <person name="Palmer J.M."/>
        </authorList>
    </citation>
    <scope>NUCLEOTIDE SEQUENCE [LARGE SCALE GENOMIC DNA]</scope>
    <source>
        <strain evidence="2 3">TWF694</strain>
    </source>
</reference>
<proteinExistence type="predicted"/>
<evidence type="ECO:0000313" key="2">
    <source>
        <dbReference type="EMBL" id="KAK6525470.1"/>
    </source>
</evidence>
<organism evidence="2 3">
    <name type="scientific">Orbilia ellipsospora</name>
    <dbReference type="NCBI Taxonomy" id="2528407"/>
    <lineage>
        <taxon>Eukaryota</taxon>
        <taxon>Fungi</taxon>
        <taxon>Dikarya</taxon>
        <taxon>Ascomycota</taxon>
        <taxon>Pezizomycotina</taxon>
        <taxon>Orbiliomycetes</taxon>
        <taxon>Orbiliales</taxon>
        <taxon>Orbiliaceae</taxon>
        <taxon>Orbilia</taxon>
    </lineage>
</organism>
<protein>
    <recommendedName>
        <fullName evidence="4">F-box associated domain-containing protein</fullName>
    </recommendedName>
</protein>
<gene>
    <name evidence="2" type="ORF">TWF694_005604</name>
</gene>
<evidence type="ECO:0000256" key="1">
    <source>
        <dbReference type="SAM" id="MobiDB-lite"/>
    </source>
</evidence>
<dbReference type="AlphaFoldDB" id="A0AAV9WV65"/>
<dbReference type="Proteomes" id="UP001365542">
    <property type="component" value="Unassembled WGS sequence"/>
</dbReference>
<sequence>MFSKFKMRWLKKLSCFSSQPDESESESRSSRSRSIKKPSKGVSFIRRDPPPSRSSSSCSDDLYPPAPPAEFHPIPTPSRVSEKHQNVDRNETYILSHPFFGNNAEEMLVFNLGNCHLDTVNHPDYLTISMLDPRNLAELEISISRYSRKVVFNQQNPNETWKREHVYDIDDLFADGETNEIMIWTEERLTSDNYVWYEYMVKTPRYLVSTEIMCFERSPKVRFLQIFERSDPPMLQQSHIEVSHYNHFEDAP</sequence>